<feature type="compositionally biased region" description="Basic residues" evidence="1">
    <location>
        <begin position="105"/>
        <end position="114"/>
    </location>
</feature>
<reference evidence="3 4" key="1">
    <citation type="journal article" date="2019" name="Int. J. Syst. Evol. Microbiol.">
        <title>The Global Catalogue of Microorganisms (GCM) 10K type strain sequencing project: providing services to taxonomists for standard genome sequencing and annotation.</title>
        <authorList>
            <consortium name="The Broad Institute Genomics Platform"/>
            <consortium name="The Broad Institute Genome Sequencing Center for Infectious Disease"/>
            <person name="Wu L."/>
            <person name="Ma J."/>
        </authorList>
    </citation>
    <scope>NUCLEOTIDE SEQUENCE [LARGE SCALE GENOMIC DNA]</scope>
    <source>
        <strain evidence="3 4">CGMCC 1.12553</strain>
    </source>
</reference>
<feature type="transmembrane region" description="Helical" evidence="2">
    <location>
        <begin position="38"/>
        <end position="58"/>
    </location>
</feature>
<gene>
    <name evidence="3" type="ORF">ACFO0N_20955</name>
</gene>
<keyword evidence="2" id="KW-1133">Transmembrane helix</keyword>
<evidence type="ECO:0000313" key="4">
    <source>
        <dbReference type="Proteomes" id="UP001595921"/>
    </source>
</evidence>
<comment type="caution">
    <text evidence="3">The sequence shown here is derived from an EMBL/GenBank/DDBJ whole genome shotgun (WGS) entry which is preliminary data.</text>
</comment>
<evidence type="ECO:0000256" key="1">
    <source>
        <dbReference type="SAM" id="MobiDB-lite"/>
    </source>
</evidence>
<protein>
    <submittedName>
        <fullName evidence="3">Uncharacterized protein</fullName>
    </submittedName>
</protein>
<dbReference type="EMBL" id="JBHSDS010000017">
    <property type="protein sequence ID" value="MFC4360423.1"/>
    <property type="molecule type" value="Genomic_DNA"/>
</dbReference>
<keyword evidence="2" id="KW-0812">Transmembrane</keyword>
<proteinExistence type="predicted"/>
<sequence length="140" mass="15139">MTVVFTGVAVFGAQFEFDAHLAFVVLVTLVMFGGFDTFGTFVAFSAFGAFCAFGAFGIPNVEKVATRSLASCLEFGTTLRITRTSLDVPDYPTPSVENAHDIRVGGHHSSRSRSRRETAYRAEGSERTVVSGPRINGLYD</sequence>
<evidence type="ECO:0000313" key="3">
    <source>
        <dbReference type="EMBL" id="MFC4360423.1"/>
    </source>
</evidence>
<dbReference type="Proteomes" id="UP001595921">
    <property type="component" value="Unassembled WGS sequence"/>
</dbReference>
<feature type="transmembrane region" description="Helical" evidence="2">
    <location>
        <begin position="7"/>
        <end position="32"/>
    </location>
</feature>
<name>A0ABD5PI59_9EURY</name>
<accession>A0ABD5PI59</accession>
<keyword evidence="4" id="KW-1185">Reference proteome</keyword>
<dbReference type="RefSeq" id="WP_267620591.1">
    <property type="nucleotide sequence ID" value="NZ_JAODIW010000005.1"/>
</dbReference>
<evidence type="ECO:0000256" key="2">
    <source>
        <dbReference type="SAM" id="Phobius"/>
    </source>
</evidence>
<feature type="compositionally biased region" description="Basic and acidic residues" evidence="1">
    <location>
        <begin position="115"/>
        <end position="126"/>
    </location>
</feature>
<dbReference type="AlphaFoldDB" id="A0ABD5PI59"/>
<feature type="region of interest" description="Disordered" evidence="1">
    <location>
        <begin position="97"/>
        <end position="140"/>
    </location>
</feature>
<organism evidence="3 4">
    <name type="scientific">Halobium salinum</name>
    <dbReference type="NCBI Taxonomy" id="1364940"/>
    <lineage>
        <taxon>Archaea</taxon>
        <taxon>Methanobacteriati</taxon>
        <taxon>Methanobacteriota</taxon>
        <taxon>Stenosarchaea group</taxon>
        <taxon>Halobacteria</taxon>
        <taxon>Halobacteriales</taxon>
        <taxon>Haloferacaceae</taxon>
        <taxon>Halobium</taxon>
    </lineage>
</organism>
<keyword evidence="2" id="KW-0472">Membrane</keyword>